<dbReference type="EMBL" id="SDWW01000016">
    <property type="protein sequence ID" value="RYV51454.1"/>
    <property type="molecule type" value="Genomic_DNA"/>
</dbReference>
<dbReference type="SMART" id="SM00354">
    <property type="entry name" value="HTH_LACI"/>
    <property type="match status" value="1"/>
</dbReference>
<evidence type="ECO:0000313" key="8">
    <source>
        <dbReference type="Proteomes" id="UP000293764"/>
    </source>
</evidence>
<evidence type="ECO:0000256" key="4">
    <source>
        <dbReference type="ARBA" id="ARBA00023163"/>
    </source>
</evidence>
<dbReference type="Pfam" id="PF13377">
    <property type="entry name" value="Peripla_BP_3"/>
    <property type="match status" value="1"/>
</dbReference>
<dbReference type="Gene3D" id="3.40.50.2300">
    <property type="match status" value="2"/>
</dbReference>
<dbReference type="RefSeq" id="WP_130102240.1">
    <property type="nucleotide sequence ID" value="NZ_SDWW01000016.1"/>
</dbReference>
<dbReference type="InterPro" id="IPR028082">
    <property type="entry name" value="Peripla_BP_I"/>
</dbReference>
<feature type="region of interest" description="Disordered" evidence="5">
    <location>
        <begin position="1"/>
        <end position="25"/>
    </location>
</feature>
<keyword evidence="2" id="KW-0805">Transcription regulation</keyword>
<feature type="domain" description="HTH lacI-type" evidence="6">
    <location>
        <begin position="30"/>
        <end position="84"/>
    </location>
</feature>
<dbReference type="SUPFAM" id="SSF53822">
    <property type="entry name" value="Periplasmic binding protein-like I"/>
    <property type="match status" value="1"/>
</dbReference>
<dbReference type="GO" id="GO:0000976">
    <property type="term" value="F:transcription cis-regulatory region binding"/>
    <property type="evidence" value="ECO:0007669"/>
    <property type="project" value="TreeGrafter"/>
</dbReference>
<evidence type="ECO:0000256" key="1">
    <source>
        <dbReference type="ARBA" id="ARBA00022491"/>
    </source>
</evidence>
<dbReference type="InterPro" id="IPR000843">
    <property type="entry name" value="HTH_LacI"/>
</dbReference>
<organism evidence="7 8">
    <name type="scientific">Pengzhenrongella frigida</name>
    <dbReference type="NCBI Taxonomy" id="1259133"/>
    <lineage>
        <taxon>Bacteria</taxon>
        <taxon>Bacillati</taxon>
        <taxon>Actinomycetota</taxon>
        <taxon>Actinomycetes</taxon>
        <taxon>Micrococcales</taxon>
        <taxon>Pengzhenrongella</taxon>
    </lineage>
</organism>
<dbReference type="Proteomes" id="UP000293764">
    <property type="component" value="Unassembled WGS sequence"/>
</dbReference>
<proteinExistence type="predicted"/>
<dbReference type="PANTHER" id="PTHR30146:SF148">
    <property type="entry name" value="HTH-TYPE TRANSCRIPTIONAL REPRESSOR PURR-RELATED"/>
    <property type="match status" value="1"/>
</dbReference>
<evidence type="ECO:0000256" key="2">
    <source>
        <dbReference type="ARBA" id="ARBA00023015"/>
    </source>
</evidence>
<dbReference type="AlphaFoldDB" id="A0A4V1ZHB4"/>
<keyword evidence="3" id="KW-0238">DNA-binding</keyword>
<keyword evidence="8" id="KW-1185">Reference proteome</keyword>
<dbReference type="Gene3D" id="1.10.260.40">
    <property type="entry name" value="lambda repressor-like DNA-binding domains"/>
    <property type="match status" value="1"/>
</dbReference>
<protein>
    <submittedName>
        <fullName evidence="7">LacI family transcriptional regulator</fullName>
    </submittedName>
</protein>
<dbReference type="Pfam" id="PF00356">
    <property type="entry name" value="LacI"/>
    <property type="match status" value="1"/>
</dbReference>
<evidence type="ECO:0000259" key="6">
    <source>
        <dbReference type="PROSITE" id="PS50932"/>
    </source>
</evidence>
<dbReference type="CDD" id="cd01392">
    <property type="entry name" value="HTH_LacI"/>
    <property type="match status" value="1"/>
</dbReference>
<dbReference type="PANTHER" id="PTHR30146">
    <property type="entry name" value="LACI-RELATED TRANSCRIPTIONAL REPRESSOR"/>
    <property type="match status" value="1"/>
</dbReference>
<dbReference type="CDD" id="cd06267">
    <property type="entry name" value="PBP1_LacI_sugar_binding-like"/>
    <property type="match status" value="1"/>
</dbReference>
<dbReference type="InterPro" id="IPR046335">
    <property type="entry name" value="LacI/GalR-like_sensor"/>
</dbReference>
<dbReference type="PROSITE" id="PS00356">
    <property type="entry name" value="HTH_LACI_1"/>
    <property type="match status" value="1"/>
</dbReference>
<keyword evidence="4" id="KW-0804">Transcription</keyword>
<name>A0A4V1ZHB4_9MICO</name>
<dbReference type="InterPro" id="IPR010982">
    <property type="entry name" value="Lambda_DNA-bd_dom_sf"/>
</dbReference>
<evidence type="ECO:0000313" key="7">
    <source>
        <dbReference type="EMBL" id="RYV51454.1"/>
    </source>
</evidence>
<evidence type="ECO:0000256" key="5">
    <source>
        <dbReference type="SAM" id="MobiDB-lite"/>
    </source>
</evidence>
<evidence type="ECO:0000256" key="3">
    <source>
        <dbReference type="ARBA" id="ARBA00023125"/>
    </source>
</evidence>
<dbReference type="OrthoDB" id="4268837at2"/>
<dbReference type="GO" id="GO:0003700">
    <property type="term" value="F:DNA-binding transcription factor activity"/>
    <property type="evidence" value="ECO:0007669"/>
    <property type="project" value="TreeGrafter"/>
</dbReference>
<comment type="caution">
    <text evidence="7">The sequence shown here is derived from an EMBL/GenBank/DDBJ whole genome shotgun (WGS) entry which is preliminary data.</text>
</comment>
<accession>A0A4V1ZHB4</accession>
<dbReference type="SUPFAM" id="SSF47413">
    <property type="entry name" value="lambda repressor-like DNA-binding domains"/>
    <property type="match status" value="1"/>
</dbReference>
<reference evidence="7 8" key="1">
    <citation type="submission" date="2019-01" db="EMBL/GenBank/DDBJ databases">
        <title>Novel species of Cellulomonas.</title>
        <authorList>
            <person name="Liu Q."/>
            <person name="Xin Y.-H."/>
        </authorList>
    </citation>
    <scope>NUCLEOTIDE SEQUENCE [LARGE SCALE GENOMIC DNA]</scope>
    <source>
        <strain evidence="7 8">HLT2-17</strain>
    </source>
</reference>
<feature type="compositionally biased region" description="Low complexity" evidence="5">
    <location>
        <begin position="12"/>
        <end position="25"/>
    </location>
</feature>
<keyword evidence="1" id="KW-0678">Repressor</keyword>
<gene>
    <name evidence="7" type="ORF">EUA98_08490</name>
</gene>
<dbReference type="PROSITE" id="PS50932">
    <property type="entry name" value="HTH_LACI_2"/>
    <property type="match status" value="1"/>
</dbReference>
<sequence length="360" mass="37652">MEALPTNEGDPGSTSSSTSGAEAAAEPHTVTIYDVARAAGVGIATVSRALRGSAPVADATRAKILRVVDELGFRPSHLGTSLAEKRHAAAGIVFPDLSGPYYAEVVMGHEEAASRLGRSVLIQGTNGRTDPIAAARDLAGRVDGLVVLGRTVPDALVEEILAQGVPVVLLARPSVGNADSLRVDNLTAARALGEHLGTHHFAQVRFLGSPDSSHDVAERWAGIFQGLARSATRLDLTPCNLDEESGTRVARAVLAGPDRPDALVCANDEIALGAIVAAEEAGLTVGVDIAITGWDDIMAARHARPGLTTVRQPMRLLGAHAAEVLDERISRTRTTPRHEILPAELVVRSSCGSHPQGDRR</sequence>